<dbReference type="InterPro" id="IPR001387">
    <property type="entry name" value="Cro/C1-type_HTH"/>
</dbReference>
<dbReference type="EMBL" id="PPVL01000005">
    <property type="protein sequence ID" value="NNI78974.1"/>
    <property type="molecule type" value="Genomic_DNA"/>
</dbReference>
<reference evidence="2 3" key="1">
    <citation type="journal article" date="2018" name="Front. Microbiol.">
        <title>Genetic and Phylogenetic Characteristics of Pasteurella multocida Isolates From Different Host Species.</title>
        <authorList>
            <person name="Peng Z."/>
            <person name="Liang W."/>
            <person name="Wang F."/>
            <person name="Xu Z."/>
            <person name="Xie Z."/>
            <person name="Lian Z."/>
            <person name="Hua L."/>
            <person name="Zhou R."/>
            <person name="Chen H."/>
            <person name="Wu B."/>
        </authorList>
    </citation>
    <scope>NUCLEOTIDE SEQUENCE [LARGE SCALE GENOMIC DNA]</scope>
    <source>
        <strain evidence="2 3">HNA06</strain>
    </source>
</reference>
<dbReference type="InterPro" id="IPR010985">
    <property type="entry name" value="Ribbon_hlx_hlx"/>
</dbReference>
<accession>A0A849CKU7</accession>
<sequence length="315" mass="36509">MFSNKSKPKSLNIRGLPENIIEQLQKIAEKNERSLEAEARYLIQQWCFLQNTQQGIQNVSFLSEISKRLYTALNNANQVNVNEMTFSQLAEKMNVSINDINAWFLAKKEIPFFHLDALSQLFGCNAQWLKHGVGAAYNQIVYNIFTQHPLLFAKEFLSTKLDGKLVYKLHVILNEDTGYVYIIQEFKDSNITYTYVSSSFSFKGEYGSSGFDNTARFVLMLLALDKIKTPVIIKGYLIKDKFANPLFNSQEKHPLLFKRDAIVSPWNEGIIDPDYPMSYWSGYKTIQQSIHKHIENDLLLNQYKKDIKQFHGYLE</sequence>
<feature type="domain" description="HTH cro/C1-type" evidence="1">
    <location>
        <begin position="84"/>
        <end position="129"/>
    </location>
</feature>
<gene>
    <name evidence="2" type="ORF">C2800_06005</name>
</gene>
<dbReference type="RefSeq" id="WP_064964888.1">
    <property type="nucleotide sequence ID" value="NZ_CP090428.1"/>
</dbReference>
<evidence type="ECO:0000259" key="1">
    <source>
        <dbReference type="PROSITE" id="PS50943"/>
    </source>
</evidence>
<proteinExistence type="predicted"/>
<protein>
    <submittedName>
        <fullName evidence="2">XRE family transcriptional regulator</fullName>
    </submittedName>
</protein>
<dbReference type="CDD" id="cd00093">
    <property type="entry name" value="HTH_XRE"/>
    <property type="match status" value="1"/>
</dbReference>
<evidence type="ECO:0000313" key="2">
    <source>
        <dbReference type="EMBL" id="NNI78974.1"/>
    </source>
</evidence>
<comment type="caution">
    <text evidence="2">The sequence shown here is derived from an EMBL/GenBank/DDBJ whole genome shotgun (WGS) entry which is preliminary data.</text>
</comment>
<dbReference type="Pfam" id="PF22513">
    <property type="entry name" value="FitA-like_RHH"/>
    <property type="match status" value="1"/>
</dbReference>
<dbReference type="SUPFAM" id="SSF47598">
    <property type="entry name" value="Ribbon-helix-helix"/>
    <property type="match status" value="1"/>
</dbReference>
<dbReference type="AlphaFoldDB" id="A0A849CKU7"/>
<evidence type="ECO:0000313" key="3">
    <source>
        <dbReference type="Proteomes" id="UP000540079"/>
    </source>
</evidence>
<organism evidence="2 3">
    <name type="scientific">Pasteurella multocida</name>
    <dbReference type="NCBI Taxonomy" id="747"/>
    <lineage>
        <taxon>Bacteria</taxon>
        <taxon>Pseudomonadati</taxon>
        <taxon>Pseudomonadota</taxon>
        <taxon>Gammaproteobacteria</taxon>
        <taxon>Pasteurellales</taxon>
        <taxon>Pasteurellaceae</taxon>
        <taxon>Pasteurella</taxon>
    </lineage>
</organism>
<name>A0A849CKU7_PASMD</name>
<dbReference type="PROSITE" id="PS50943">
    <property type="entry name" value="HTH_CROC1"/>
    <property type="match status" value="1"/>
</dbReference>
<dbReference type="GO" id="GO:0006355">
    <property type="term" value="P:regulation of DNA-templated transcription"/>
    <property type="evidence" value="ECO:0007669"/>
    <property type="project" value="InterPro"/>
</dbReference>
<dbReference type="InterPro" id="IPR053853">
    <property type="entry name" value="FitA-like_RHH"/>
</dbReference>
<dbReference type="Proteomes" id="UP000540079">
    <property type="component" value="Unassembled WGS sequence"/>
</dbReference>